<protein>
    <recommendedName>
        <fullName evidence="7">TFIIS N-terminal domain-containing protein</fullName>
    </recommendedName>
</protein>
<feature type="region of interest" description="Disordered" evidence="2">
    <location>
        <begin position="1"/>
        <end position="22"/>
    </location>
</feature>
<feature type="compositionally biased region" description="Basic and acidic residues" evidence="2">
    <location>
        <begin position="201"/>
        <end position="352"/>
    </location>
</feature>
<dbReference type="PROSITE" id="PS51319">
    <property type="entry name" value="TFIIS_N"/>
    <property type="match status" value="1"/>
</dbReference>
<evidence type="ECO:0000256" key="1">
    <source>
        <dbReference type="PROSITE-ProRule" id="PRU00649"/>
    </source>
</evidence>
<gene>
    <name evidence="5" type="ORF">Pcinc_037953</name>
</gene>
<comment type="subcellular location">
    <subcellularLocation>
        <location evidence="1">Nucleus</location>
    </subcellularLocation>
</comment>
<feature type="compositionally biased region" description="Polar residues" evidence="2">
    <location>
        <begin position="11"/>
        <end position="22"/>
    </location>
</feature>
<proteinExistence type="predicted"/>
<feature type="compositionally biased region" description="Basic and acidic residues" evidence="2">
    <location>
        <begin position="404"/>
        <end position="414"/>
    </location>
</feature>
<dbReference type="AlphaFoldDB" id="A0AAE1BT19"/>
<dbReference type="Pfam" id="PF08711">
    <property type="entry name" value="Med26"/>
    <property type="match status" value="1"/>
</dbReference>
<dbReference type="PROSITE" id="PS51321">
    <property type="entry name" value="TFIIS_CENTRAL"/>
    <property type="match status" value="1"/>
</dbReference>
<dbReference type="InterPro" id="IPR035441">
    <property type="entry name" value="TFIIS/LEDGF_dom_sf"/>
</dbReference>
<feature type="domain" description="TFIIS central" evidence="4">
    <location>
        <begin position="389"/>
        <end position="487"/>
    </location>
</feature>
<dbReference type="Proteomes" id="UP001286313">
    <property type="component" value="Unassembled WGS sequence"/>
</dbReference>
<evidence type="ECO:0000259" key="3">
    <source>
        <dbReference type="PROSITE" id="PS51319"/>
    </source>
</evidence>
<name>A0AAE1BT19_PETCI</name>
<evidence type="ECO:0008006" key="7">
    <source>
        <dbReference type="Google" id="ProtNLM"/>
    </source>
</evidence>
<dbReference type="SUPFAM" id="SSF47676">
    <property type="entry name" value="Conserved domain common to transcription factors TFIIS, elongin A, CRSP70"/>
    <property type="match status" value="1"/>
</dbReference>
<evidence type="ECO:0000256" key="2">
    <source>
        <dbReference type="SAM" id="MobiDB-lite"/>
    </source>
</evidence>
<dbReference type="Gene3D" id="1.20.930.10">
    <property type="entry name" value="Conserved domain common to transcription factors TFIIS, elongin A, CRSP70"/>
    <property type="match status" value="1"/>
</dbReference>
<comment type="caution">
    <text evidence="5">The sequence shown here is derived from an EMBL/GenBank/DDBJ whole genome shotgun (WGS) entry which is preliminary data.</text>
</comment>
<dbReference type="GO" id="GO:0005634">
    <property type="term" value="C:nucleus"/>
    <property type="evidence" value="ECO:0007669"/>
    <property type="project" value="UniProtKB-SubCell"/>
</dbReference>
<evidence type="ECO:0000313" key="5">
    <source>
        <dbReference type="EMBL" id="KAK3855662.1"/>
    </source>
</evidence>
<feature type="region of interest" description="Disordered" evidence="2">
    <location>
        <begin position="184"/>
        <end position="426"/>
    </location>
</feature>
<sequence length="487" mass="56130">MDKFVVRLPRNSPNSPTKKGNGTLKQATLESLKGVVVVEELERARVVLERSDVGSELKVDTLENLLRKNPAKEVLIRTRLGKTIHWLCKCEDRDVAAVAKKVYEAWRSHILSKTNRPSIEVKCDIKTQGFRDTARRMILDALRIGGEGKPEEGTVERKEIPEVKDRREKRKLEERKDLFGVNGEKRRKEDVKKDTRKGKDKSRERDGMSRKKGEERMSVGKMDITRVTDREENGKEKESLVDRKDKKGINDEMKKGKKQSFDEEKGNSFEKEEEYAKMESKVEDTHWKEKSKREDRFKKSRSKEREGDVSKRNHIEEAGSCTEEVKRKIGSQDKKRLGQEETVESQRKKVKEEGEDGSMKAKSNGSVIFECDGDNNKSNAESTGKESKARNNTLEELREEEDKDDKLTNNKLEQKEDEESSDANSVANLAEYIEREVYSGSRRLVSTSYRRTIRSIVFGLRHQATVRHSILTASITVPELVKQHYKV</sequence>
<reference evidence="5" key="1">
    <citation type="submission" date="2023-10" db="EMBL/GenBank/DDBJ databases">
        <title>Genome assemblies of two species of porcelain crab, Petrolisthes cinctipes and Petrolisthes manimaculis (Anomura: Porcellanidae).</title>
        <authorList>
            <person name="Angst P."/>
        </authorList>
    </citation>
    <scope>NUCLEOTIDE SEQUENCE</scope>
    <source>
        <strain evidence="5">PB745_01</strain>
        <tissue evidence="5">Gill</tissue>
    </source>
</reference>
<dbReference type="InterPro" id="IPR017923">
    <property type="entry name" value="TFIIS_N"/>
</dbReference>
<dbReference type="EMBL" id="JAWQEG010006135">
    <property type="protein sequence ID" value="KAK3855662.1"/>
    <property type="molecule type" value="Genomic_DNA"/>
</dbReference>
<evidence type="ECO:0000313" key="6">
    <source>
        <dbReference type="Proteomes" id="UP001286313"/>
    </source>
</evidence>
<organism evidence="5 6">
    <name type="scientific">Petrolisthes cinctipes</name>
    <name type="common">Flat porcelain crab</name>
    <dbReference type="NCBI Taxonomy" id="88211"/>
    <lineage>
        <taxon>Eukaryota</taxon>
        <taxon>Metazoa</taxon>
        <taxon>Ecdysozoa</taxon>
        <taxon>Arthropoda</taxon>
        <taxon>Crustacea</taxon>
        <taxon>Multicrustacea</taxon>
        <taxon>Malacostraca</taxon>
        <taxon>Eumalacostraca</taxon>
        <taxon>Eucarida</taxon>
        <taxon>Decapoda</taxon>
        <taxon>Pleocyemata</taxon>
        <taxon>Anomura</taxon>
        <taxon>Galatheoidea</taxon>
        <taxon>Porcellanidae</taxon>
        <taxon>Petrolisthes</taxon>
    </lineage>
</organism>
<feature type="compositionally biased region" description="Basic and acidic residues" evidence="2">
    <location>
        <begin position="184"/>
        <end position="193"/>
    </location>
</feature>
<dbReference type="GO" id="GO:0006351">
    <property type="term" value="P:DNA-templated transcription"/>
    <property type="evidence" value="ECO:0007669"/>
    <property type="project" value="InterPro"/>
</dbReference>
<feature type="domain" description="TFIIS N-terminal" evidence="3">
    <location>
        <begin position="42"/>
        <end position="113"/>
    </location>
</feature>
<dbReference type="InterPro" id="IPR003618">
    <property type="entry name" value="TFIIS_cen_dom"/>
</dbReference>
<keyword evidence="6" id="KW-1185">Reference proteome</keyword>
<feature type="compositionally biased region" description="Basic and acidic residues" evidence="2">
    <location>
        <begin position="383"/>
        <end position="396"/>
    </location>
</feature>
<accession>A0AAE1BT19</accession>
<dbReference type="Pfam" id="PF07500">
    <property type="entry name" value="TFIIS_M"/>
    <property type="match status" value="1"/>
</dbReference>
<evidence type="ECO:0000259" key="4">
    <source>
        <dbReference type="PROSITE" id="PS51321"/>
    </source>
</evidence>
<keyword evidence="1" id="KW-0539">Nucleus</keyword>